<evidence type="ECO:0000256" key="1">
    <source>
        <dbReference type="SAM" id="MobiDB-lite"/>
    </source>
</evidence>
<accession>A0A2P2JYQ6</accession>
<organism evidence="2">
    <name type="scientific">Rhizophora mucronata</name>
    <name type="common">Asiatic mangrove</name>
    <dbReference type="NCBI Taxonomy" id="61149"/>
    <lineage>
        <taxon>Eukaryota</taxon>
        <taxon>Viridiplantae</taxon>
        <taxon>Streptophyta</taxon>
        <taxon>Embryophyta</taxon>
        <taxon>Tracheophyta</taxon>
        <taxon>Spermatophyta</taxon>
        <taxon>Magnoliopsida</taxon>
        <taxon>eudicotyledons</taxon>
        <taxon>Gunneridae</taxon>
        <taxon>Pentapetalae</taxon>
        <taxon>rosids</taxon>
        <taxon>fabids</taxon>
        <taxon>Malpighiales</taxon>
        <taxon>Rhizophoraceae</taxon>
        <taxon>Rhizophora</taxon>
    </lineage>
</organism>
<proteinExistence type="predicted"/>
<name>A0A2P2JYQ6_RHIMU</name>
<dbReference type="EMBL" id="GGEC01018121">
    <property type="protein sequence ID" value="MBW98604.1"/>
    <property type="molecule type" value="Transcribed_RNA"/>
</dbReference>
<sequence length="27" mass="3215">MRLEKEFGCQNRKTNKNASFPGKMREN</sequence>
<dbReference type="AlphaFoldDB" id="A0A2P2JYQ6"/>
<evidence type="ECO:0000313" key="2">
    <source>
        <dbReference type="EMBL" id="MBW98604.1"/>
    </source>
</evidence>
<reference evidence="2" key="1">
    <citation type="submission" date="2018-02" db="EMBL/GenBank/DDBJ databases">
        <title>Rhizophora mucronata_Transcriptome.</title>
        <authorList>
            <person name="Meera S.P."/>
            <person name="Sreeshan A."/>
            <person name="Augustine A."/>
        </authorList>
    </citation>
    <scope>NUCLEOTIDE SEQUENCE</scope>
    <source>
        <tissue evidence="2">Leaf</tissue>
    </source>
</reference>
<protein>
    <submittedName>
        <fullName evidence="2">Uncharacterized protein</fullName>
    </submittedName>
</protein>
<feature type="region of interest" description="Disordered" evidence="1">
    <location>
        <begin position="1"/>
        <end position="27"/>
    </location>
</feature>